<evidence type="ECO:0000259" key="1">
    <source>
        <dbReference type="Pfam" id="PF08241"/>
    </source>
</evidence>
<evidence type="ECO:0000313" key="3">
    <source>
        <dbReference type="Proteomes" id="UP001172457"/>
    </source>
</evidence>
<keyword evidence="3" id="KW-1185">Reference proteome</keyword>
<gene>
    <name evidence="2" type="ORF">OSB04_021495</name>
</gene>
<comment type="caution">
    <text evidence="2">The sequence shown here is derived from an EMBL/GenBank/DDBJ whole genome shotgun (WGS) entry which is preliminary data.</text>
</comment>
<evidence type="ECO:0000313" key="2">
    <source>
        <dbReference type="EMBL" id="KAJ9548952.1"/>
    </source>
</evidence>
<organism evidence="2 3">
    <name type="scientific">Centaurea solstitialis</name>
    <name type="common">yellow star-thistle</name>
    <dbReference type="NCBI Taxonomy" id="347529"/>
    <lineage>
        <taxon>Eukaryota</taxon>
        <taxon>Viridiplantae</taxon>
        <taxon>Streptophyta</taxon>
        <taxon>Embryophyta</taxon>
        <taxon>Tracheophyta</taxon>
        <taxon>Spermatophyta</taxon>
        <taxon>Magnoliopsida</taxon>
        <taxon>eudicotyledons</taxon>
        <taxon>Gunneridae</taxon>
        <taxon>Pentapetalae</taxon>
        <taxon>asterids</taxon>
        <taxon>campanulids</taxon>
        <taxon>Asterales</taxon>
        <taxon>Asteraceae</taxon>
        <taxon>Carduoideae</taxon>
        <taxon>Cardueae</taxon>
        <taxon>Centaureinae</taxon>
        <taxon>Centaurea</taxon>
    </lineage>
</organism>
<dbReference type="AlphaFoldDB" id="A0AA38TCP0"/>
<reference evidence="2" key="1">
    <citation type="submission" date="2023-03" db="EMBL/GenBank/DDBJ databases">
        <title>Chromosome-scale reference genome and RAD-based genetic map of yellow starthistle (Centaurea solstitialis) reveal putative structural variation and QTLs associated with invader traits.</title>
        <authorList>
            <person name="Reatini B."/>
            <person name="Cang F.A."/>
            <person name="Jiang Q."/>
            <person name="Mckibben M.T.W."/>
            <person name="Barker M.S."/>
            <person name="Rieseberg L.H."/>
            <person name="Dlugosch K.M."/>
        </authorList>
    </citation>
    <scope>NUCLEOTIDE SEQUENCE</scope>
    <source>
        <strain evidence="2">CAN-66</strain>
        <tissue evidence="2">Leaf</tissue>
    </source>
</reference>
<dbReference type="InterPro" id="IPR052356">
    <property type="entry name" value="Thiol_S-MT"/>
</dbReference>
<sequence length="337" mass="36214">MFVGASPLLLLPSPPIHQSSSPFNYLKIKLNLNLSSPNPNPTPKSIQNLAKSPCPNNSICLCGRRPFLATISTALLPIHPSNASDSLSDDPMVVPNFPISNASLQTLWIQWSMKAVLDRVHPPRPDWYEEFYAAAMDTTMKSYEAEIAGYKSQLFANLIGKAEKILEIGIGTGPNLRYYGSAASGASVVGVDPNRKMEKYAQAAAEASGLPPNNFKFIHAVAEALPVGDASMDAVVGTLVLCSVKDVNKTLQEVKRVLKPGGIYIFVEHVAAKDGTFLKVMQRVLDPLQQTVADGCHLTRETGDNISAAGFSSVDMKTAFLSSASLINPHAYGIACK</sequence>
<dbReference type="PANTHER" id="PTHR45036:SF1">
    <property type="entry name" value="METHYLTRANSFERASE LIKE 7A"/>
    <property type="match status" value="1"/>
</dbReference>
<dbReference type="Pfam" id="PF08241">
    <property type="entry name" value="Methyltransf_11"/>
    <property type="match status" value="1"/>
</dbReference>
<dbReference type="InterPro" id="IPR029063">
    <property type="entry name" value="SAM-dependent_MTases_sf"/>
</dbReference>
<protein>
    <recommendedName>
        <fullName evidence="1">Methyltransferase type 11 domain-containing protein</fullName>
    </recommendedName>
</protein>
<dbReference type="Gene3D" id="3.40.50.150">
    <property type="entry name" value="Vaccinia Virus protein VP39"/>
    <property type="match status" value="1"/>
</dbReference>
<name>A0AA38TCP0_9ASTR</name>
<dbReference type="EMBL" id="JARYMX010000005">
    <property type="protein sequence ID" value="KAJ9548952.1"/>
    <property type="molecule type" value="Genomic_DNA"/>
</dbReference>
<dbReference type="GO" id="GO:0009820">
    <property type="term" value="P:alkaloid metabolic process"/>
    <property type="evidence" value="ECO:0007669"/>
    <property type="project" value="UniProtKB-KW"/>
</dbReference>
<feature type="domain" description="Methyltransferase type 11" evidence="1">
    <location>
        <begin position="166"/>
        <end position="266"/>
    </location>
</feature>
<accession>A0AA38TCP0</accession>
<dbReference type="Proteomes" id="UP001172457">
    <property type="component" value="Chromosome 5"/>
</dbReference>
<dbReference type="InterPro" id="IPR013216">
    <property type="entry name" value="Methyltransf_11"/>
</dbReference>
<proteinExistence type="predicted"/>
<dbReference type="PANTHER" id="PTHR45036">
    <property type="entry name" value="METHYLTRANSFERASE LIKE 7B"/>
    <property type="match status" value="1"/>
</dbReference>
<dbReference type="GO" id="GO:0008757">
    <property type="term" value="F:S-adenosylmethionine-dependent methyltransferase activity"/>
    <property type="evidence" value="ECO:0007669"/>
    <property type="project" value="InterPro"/>
</dbReference>
<dbReference type="CDD" id="cd02440">
    <property type="entry name" value="AdoMet_MTases"/>
    <property type="match status" value="1"/>
</dbReference>
<dbReference type="SUPFAM" id="SSF53335">
    <property type="entry name" value="S-adenosyl-L-methionine-dependent methyltransferases"/>
    <property type="match status" value="1"/>
</dbReference>